<evidence type="ECO:0000256" key="5">
    <source>
        <dbReference type="ARBA" id="ARBA00022490"/>
    </source>
</evidence>
<dbReference type="GO" id="GO:0046166">
    <property type="term" value="P:glyceraldehyde-3-phosphate biosynthetic process"/>
    <property type="evidence" value="ECO:0007669"/>
    <property type="project" value="TreeGrafter"/>
</dbReference>
<keyword evidence="6 8" id="KW-0324">Glycolysis</keyword>
<dbReference type="EMBL" id="SPVF01000122">
    <property type="protein sequence ID" value="TFW21226.1"/>
    <property type="molecule type" value="Genomic_DNA"/>
</dbReference>
<evidence type="ECO:0000256" key="1">
    <source>
        <dbReference type="ARBA" id="ARBA00004680"/>
    </source>
</evidence>
<dbReference type="FunFam" id="3.20.20.70:FF:000016">
    <property type="entry name" value="Triosephosphate isomerase"/>
    <property type="match status" value="1"/>
</dbReference>
<dbReference type="GO" id="GO:0006096">
    <property type="term" value="P:glycolytic process"/>
    <property type="evidence" value="ECO:0007669"/>
    <property type="project" value="UniProtKB-UniRule"/>
</dbReference>
<comment type="pathway">
    <text evidence="2">Carbohydrate metabolism; erythritol degradation.</text>
</comment>
<feature type="signal peptide" evidence="10">
    <location>
        <begin position="1"/>
        <end position="20"/>
    </location>
</feature>
<dbReference type="HAMAP" id="MF_00147_B">
    <property type="entry name" value="TIM_B"/>
    <property type="match status" value="1"/>
</dbReference>
<evidence type="ECO:0000313" key="11">
    <source>
        <dbReference type="EMBL" id="TFW21226.1"/>
    </source>
</evidence>
<keyword evidence="5 8" id="KW-0963">Cytoplasm</keyword>
<dbReference type="AlphaFoldDB" id="A0A4Y9SHN1"/>
<comment type="catalytic activity">
    <reaction evidence="8 9">
        <text>D-glyceraldehyde 3-phosphate = dihydroxyacetone phosphate</text>
        <dbReference type="Rhea" id="RHEA:18585"/>
        <dbReference type="ChEBI" id="CHEBI:57642"/>
        <dbReference type="ChEBI" id="CHEBI:59776"/>
        <dbReference type="EC" id="5.3.1.1"/>
    </reaction>
</comment>
<dbReference type="OrthoDB" id="9809429at2"/>
<comment type="pathway">
    <text evidence="1 8 9">Carbohydrate degradation; glycolysis; D-glyceraldehyde 3-phosphate from glycerone phosphate: step 1/1.</text>
</comment>
<evidence type="ECO:0000256" key="9">
    <source>
        <dbReference type="RuleBase" id="RU363013"/>
    </source>
</evidence>
<dbReference type="PANTHER" id="PTHR21139:SF42">
    <property type="entry name" value="TRIOSEPHOSPHATE ISOMERASE"/>
    <property type="match status" value="1"/>
</dbReference>
<name>A0A4Y9SHN1_9BURK</name>
<dbReference type="GO" id="GO:0004807">
    <property type="term" value="F:triose-phosphate isomerase activity"/>
    <property type="evidence" value="ECO:0007669"/>
    <property type="project" value="UniProtKB-UniRule"/>
</dbReference>
<comment type="caution">
    <text evidence="11">The sequence shown here is derived from an EMBL/GenBank/DDBJ whole genome shotgun (WGS) entry which is preliminary data.</text>
</comment>
<dbReference type="CDD" id="cd00311">
    <property type="entry name" value="TIM"/>
    <property type="match status" value="1"/>
</dbReference>
<sequence length="249" mass="25915">MRRKLVVGNWKMNGSLASNASLLSGIVAGYDGSGAEAAVCPPAPYLAQCQQALQGSAVSWGAQDVSRHLSGAFTGEISATMLKDFGCRWVILGHCERRGNHGESNQLVADKTVAALNAGLTPIVCVGESLAQREAGQTDAHCSAQLGAVLDALEPEQLEHIVVAYEPIWAIGTGVTATPEMAQAVHARLRMQLKEKHAQHGAQVRILYGGSMKPDNAAELMAQPDIDGGLIGGASLKAPDFLAIIAAGA</sequence>
<dbReference type="SUPFAM" id="SSF51351">
    <property type="entry name" value="Triosephosphate isomerase (TIM)"/>
    <property type="match status" value="1"/>
</dbReference>
<dbReference type="PROSITE" id="PS51440">
    <property type="entry name" value="TIM_2"/>
    <property type="match status" value="1"/>
</dbReference>
<dbReference type="GO" id="GO:0005829">
    <property type="term" value="C:cytosol"/>
    <property type="evidence" value="ECO:0007669"/>
    <property type="project" value="TreeGrafter"/>
</dbReference>
<keyword evidence="12" id="KW-1185">Reference proteome</keyword>
<evidence type="ECO:0000256" key="6">
    <source>
        <dbReference type="ARBA" id="ARBA00023152"/>
    </source>
</evidence>
<comment type="similarity">
    <text evidence="3 8 9">Belongs to the triosephosphate isomerase family.</text>
</comment>
<evidence type="ECO:0000256" key="7">
    <source>
        <dbReference type="ARBA" id="ARBA00023235"/>
    </source>
</evidence>
<dbReference type="Proteomes" id="UP000298438">
    <property type="component" value="Unassembled WGS sequence"/>
</dbReference>
<dbReference type="Pfam" id="PF00121">
    <property type="entry name" value="TIM"/>
    <property type="match status" value="1"/>
</dbReference>
<dbReference type="Gene3D" id="3.20.20.70">
    <property type="entry name" value="Aldolase class I"/>
    <property type="match status" value="1"/>
</dbReference>
<dbReference type="UniPathway" id="UPA00138"/>
<dbReference type="UniPathway" id="UPA00109">
    <property type="reaction ID" value="UER00189"/>
</dbReference>
<comment type="pathway">
    <text evidence="8 9">Carbohydrate biosynthesis; gluconeogenesis.</text>
</comment>
<dbReference type="RefSeq" id="WP_135206890.1">
    <property type="nucleotide sequence ID" value="NZ_SPVF01000122.1"/>
</dbReference>
<evidence type="ECO:0000256" key="2">
    <source>
        <dbReference type="ARBA" id="ARBA00004939"/>
    </source>
</evidence>
<comment type="subcellular location">
    <subcellularLocation>
        <location evidence="8 9">Cytoplasm</location>
    </subcellularLocation>
</comment>
<evidence type="ECO:0000256" key="4">
    <source>
        <dbReference type="ARBA" id="ARBA00022432"/>
    </source>
</evidence>
<feature type="binding site" evidence="8">
    <location>
        <begin position="232"/>
        <end position="233"/>
    </location>
    <ligand>
        <name>substrate</name>
    </ligand>
</feature>
<dbReference type="PANTHER" id="PTHR21139">
    <property type="entry name" value="TRIOSEPHOSPHATE ISOMERASE"/>
    <property type="match status" value="1"/>
</dbReference>
<comment type="function">
    <text evidence="8">Involved in the gluconeogenesis. Catalyzes stereospecifically the conversion of dihydroxyacetone phosphate (DHAP) to D-glyceraldehyde-3-phosphate (G3P).</text>
</comment>
<dbReference type="InterPro" id="IPR022896">
    <property type="entry name" value="TrioseP_Isoase_bac/euk"/>
</dbReference>
<keyword evidence="4 8" id="KW-0312">Gluconeogenesis</keyword>
<evidence type="ECO:0000256" key="8">
    <source>
        <dbReference type="HAMAP-Rule" id="MF_00147"/>
    </source>
</evidence>
<keyword evidence="7 8" id="KW-0413">Isomerase</keyword>
<evidence type="ECO:0000256" key="10">
    <source>
        <dbReference type="SAM" id="SignalP"/>
    </source>
</evidence>
<dbReference type="NCBIfam" id="TIGR00419">
    <property type="entry name" value="tim"/>
    <property type="match status" value="1"/>
</dbReference>
<feature type="binding site" evidence="8">
    <location>
        <position position="211"/>
    </location>
    <ligand>
        <name>substrate</name>
    </ligand>
</feature>
<reference evidence="11 12" key="1">
    <citation type="submission" date="2019-03" db="EMBL/GenBank/DDBJ databases">
        <title>Draft Genome Sequence of Massilia arenosa sp. nov., a Novel Massilia Species Isolated from a Sandy-loam Maize Soil.</title>
        <authorList>
            <person name="Raths R."/>
            <person name="Peta V."/>
            <person name="Bucking H."/>
        </authorList>
    </citation>
    <scope>NUCLEOTIDE SEQUENCE [LARGE SCALE GENOMIC DNA]</scope>
    <source>
        <strain evidence="11 12">MC02</strain>
    </source>
</reference>
<accession>A0A4Y9SHN1</accession>
<feature type="active site" description="Proton acceptor" evidence="8">
    <location>
        <position position="166"/>
    </location>
</feature>
<dbReference type="InterPro" id="IPR020861">
    <property type="entry name" value="Triosephosphate_isomerase_AS"/>
</dbReference>
<feature type="binding site" evidence="8">
    <location>
        <begin position="9"/>
        <end position="11"/>
    </location>
    <ligand>
        <name>substrate</name>
    </ligand>
</feature>
<evidence type="ECO:0000256" key="3">
    <source>
        <dbReference type="ARBA" id="ARBA00007422"/>
    </source>
</evidence>
<comment type="subunit">
    <text evidence="8 9">Homodimer.</text>
</comment>
<dbReference type="InterPro" id="IPR000652">
    <property type="entry name" value="Triosephosphate_isomerase"/>
</dbReference>
<protein>
    <recommendedName>
        <fullName evidence="8 9">Triosephosphate isomerase</fullName>
        <shortName evidence="8">TIM</shortName>
        <shortName evidence="8">TPI</shortName>
        <ecNumber evidence="8 9">5.3.1.1</ecNumber>
    </recommendedName>
    <alternativeName>
        <fullName evidence="8">Triose-phosphate isomerase</fullName>
    </alternativeName>
</protein>
<gene>
    <name evidence="8" type="primary">tpiA</name>
    <name evidence="11" type="ORF">E4L96_09040</name>
</gene>
<organism evidence="11 12">
    <name type="scientific">Zemynaea arenosa</name>
    <dbReference type="NCBI Taxonomy" id="2561931"/>
    <lineage>
        <taxon>Bacteria</taxon>
        <taxon>Pseudomonadati</taxon>
        <taxon>Pseudomonadota</taxon>
        <taxon>Betaproteobacteria</taxon>
        <taxon>Burkholderiales</taxon>
        <taxon>Oxalobacteraceae</taxon>
        <taxon>Telluria group</taxon>
        <taxon>Zemynaea</taxon>
    </lineage>
</organism>
<dbReference type="EC" id="5.3.1.1" evidence="8 9"/>
<dbReference type="InterPro" id="IPR013785">
    <property type="entry name" value="Aldolase_TIM"/>
</dbReference>
<feature type="binding site" evidence="8">
    <location>
        <position position="172"/>
    </location>
    <ligand>
        <name>substrate</name>
    </ligand>
</feature>
<dbReference type="GO" id="GO:0019563">
    <property type="term" value="P:glycerol catabolic process"/>
    <property type="evidence" value="ECO:0007669"/>
    <property type="project" value="TreeGrafter"/>
</dbReference>
<feature type="chain" id="PRO_5021486919" description="Triosephosphate isomerase" evidence="10">
    <location>
        <begin position="21"/>
        <end position="249"/>
    </location>
</feature>
<evidence type="ECO:0000313" key="12">
    <source>
        <dbReference type="Proteomes" id="UP000298438"/>
    </source>
</evidence>
<keyword evidence="10" id="KW-0732">Signal</keyword>
<dbReference type="GO" id="GO:0006094">
    <property type="term" value="P:gluconeogenesis"/>
    <property type="evidence" value="ECO:0007669"/>
    <property type="project" value="UniProtKB-UniRule"/>
</dbReference>
<feature type="active site" description="Electrophile" evidence="8">
    <location>
        <position position="94"/>
    </location>
</feature>
<proteinExistence type="inferred from homology"/>
<dbReference type="InterPro" id="IPR035990">
    <property type="entry name" value="TIM_sf"/>
</dbReference>
<dbReference type="PROSITE" id="PS00171">
    <property type="entry name" value="TIM_1"/>
    <property type="match status" value="1"/>
</dbReference>